<dbReference type="AlphaFoldDB" id="A0A5N5RJQ8"/>
<dbReference type="InterPro" id="IPR000073">
    <property type="entry name" value="AB_hydrolase_1"/>
</dbReference>
<gene>
    <name evidence="2" type="ORF">EHS19_04315</name>
</gene>
<keyword evidence="2" id="KW-0378">Hydrolase</keyword>
<dbReference type="Proteomes" id="UP000326336">
    <property type="component" value="Unassembled WGS sequence"/>
</dbReference>
<reference evidence="2 3" key="1">
    <citation type="journal article" date="2019" name="Int. J. Syst. Evol. Microbiol.">
        <title>Bifidobacterium jacchi sp. nov., isolated from the faeces of a baby common marmoset (Callithrix jacchus).</title>
        <authorList>
            <person name="Modesto M."/>
            <person name="Watanabe K."/>
            <person name="Arita M."/>
            <person name="Satti M."/>
            <person name="Oki K."/>
            <person name="Sciavilla P."/>
            <person name="Patavino C."/>
            <person name="Camma C."/>
            <person name="Michelini S."/>
            <person name="Sgorbati B."/>
            <person name="Mattarelli P."/>
        </authorList>
    </citation>
    <scope>NUCLEOTIDE SEQUENCE [LARGE SCALE GENOMIC DNA]</scope>
    <source>
        <strain evidence="2 3">MRM 9.3</strain>
    </source>
</reference>
<organism evidence="2 3">
    <name type="scientific">Bifidobacterium jacchi</name>
    <dbReference type="NCBI Taxonomy" id="2490545"/>
    <lineage>
        <taxon>Bacteria</taxon>
        <taxon>Bacillati</taxon>
        <taxon>Actinomycetota</taxon>
        <taxon>Actinomycetes</taxon>
        <taxon>Bifidobacteriales</taxon>
        <taxon>Bifidobacteriaceae</taxon>
        <taxon>Bifidobacterium</taxon>
    </lineage>
</organism>
<dbReference type="PANTHER" id="PTHR43433">
    <property type="entry name" value="HYDROLASE, ALPHA/BETA FOLD FAMILY PROTEIN"/>
    <property type="match status" value="1"/>
</dbReference>
<dbReference type="PANTHER" id="PTHR43433:SF1">
    <property type="entry name" value="BLL5160 PROTEIN"/>
    <property type="match status" value="1"/>
</dbReference>
<accession>A0A5N5RJQ8</accession>
<evidence type="ECO:0000259" key="1">
    <source>
        <dbReference type="Pfam" id="PF12697"/>
    </source>
</evidence>
<protein>
    <submittedName>
        <fullName evidence="2">Alpha/beta hydrolase</fullName>
    </submittedName>
</protein>
<dbReference type="Pfam" id="PF12697">
    <property type="entry name" value="Abhydrolase_6"/>
    <property type="match status" value="1"/>
</dbReference>
<dbReference type="InterPro" id="IPR050471">
    <property type="entry name" value="AB_hydrolase"/>
</dbReference>
<dbReference type="InterPro" id="IPR029058">
    <property type="entry name" value="AB_hydrolase_fold"/>
</dbReference>
<dbReference type="Gene3D" id="3.40.50.1820">
    <property type="entry name" value="alpha/beta hydrolase"/>
    <property type="match status" value="1"/>
</dbReference>
<dbReference type="EMBL" id="RQSP01000010">
    <property type="protein sequence ID" value="KAB5607542.1"/>
    <property type="molecule type" value="Genomic_DNA"/>
</dbReference>
<proteinExistence type="predicted"/>
<dbReference type="SUPFAM" id="SSF53474">
    <property type="entry name" value="alpha/beta-Hydrolases"/>
    <property type="match status" value="1"/>
</dbReference>
<dbReference type="RefSeq" id="WP_151916560.1">
    <property type="nucleotide sequence ID" value="NZ_RQSP01000010.1"/>
</dbReference>
<dbReference type="OrthoDB" id="495620at2"/>
<keyword evidence="3" id="KW-1185">Reference proteome</keyword>
<comment type="caution">
    <text evidence="2">The sequence shown here is derived from an EMBL/GenBank/DDBJ whole genome shotgun (WGS) entry which is preliminary data.</text>
</comment>
<dbReference type="GO" id="GO:0016787">
    <property type="term" value="F:hydrolase activity"/>
    <property type="evidence" value="ECO:0007669"/>
    <property type="project" value="UniProtKB-KW"/>
</dbReference>
<name>A0A5N5RJQ8_9BIFI</name>
<feature type="domain" description="AB hydrolase-1" evidence="1">
    <location>
        <begin position="28"/>
        <end position="282"/>
    </location>
</feature>
<evidence type="ECO:0000313" key="2">
    <source>
        <dbReference type="EMBL" id="KAB5607542.1"/>
    </source>
</evidence>
<evidence type="ECO:0000313" key="3">
    <source>
        <dbReference type="Proteomes" id="UP000326336"/>
    </source>
</evidence>
<sequence length="336" mass="34604">MSIELNSTVYRAVAANAAGAAAAAHVPLVLVHAFPVDHRMWDVCAERTAALSDARGMRPFAIIAPDMPGVADGTIPPSDDTGIVAADGAYEQALDRVADAYVATLHALGYRRAVWAGLSMGGYVVLDIQRRHPEAIAGLALCDTKPDADSPAARANRLRVAAECVAGNTVDPVMHFAQPQPTDSTFKRSPQGVALFTRWIREQSPQGVAWRQRMAAGRPDLRDQLAKVSAPAAVICGSLDPFSPPSAMHPLVEAMSGTHASWTEIDDCGHFSAVEQPDAVAGALVDLMAKVAATDAAADDAFADDAAASGTAAASSGAATAGSAAYAAAAASPEVI</sequence>